<name>A0A2T3A366_9PEZI</name>
<dbReference type="InParanoid" id="A0A2T3A366"/>
<gene>
    <name evidence="2" type="ORF">BD289DRAFT_484109</name>
</gene>
<organism evidence="2 3">
    <name type="scientific">Coniella lustricola</name>
    <dbReference type="NCBI Taxonomy" id="2025994"/>
    <lineage>
        <taxon>Eukaryota</taxon>
        <taxon>Fungi</taxon>
        <taxon>Dikarya</taxon>
        <taxon>Ascomycota</taxon>
        <taxon>Pezizomycotina</taxon>
        <taxon>Sordariomycetes</taxon>
        <taxon>Sordariomycetidae</taxon>
        <taxon>Diaporthales</taxon>
        <taxon>Schizoparmaceae</taxon>
        <taxon>Coniella</taxon>
    </lineage>
</organism>
<feature type="compositionally biased region" description="Polar residues" evidence="1">
    <location>
        <begin position="628"/>
        <end position="639"/>
    </location>
</feature>
<feature type="compositionally biased region" description="Low complexity" evidence="1">
    <location>
        <begin position="576"/>
        <end position="611"/>
    </location>
</feature>
<feature type="region of interest" description="Disordered" evidence="1">
    <location>
        <begin position="566"/>
        <end position="743"/>
    </location>
</feature>
<evidence type="ECO:0000256" key="1">
    <source>
        <dbReference type="SAM" id="MobiDB-lite"/>
    </source>
</evidence>
<dbReference type="STRING" id="2025994.A0A2T3A366"/>
<dbReference type="EMBL" id="KZ678488">
    <property type="protein sequence ID" value="PSR82052.1"/>
    <property type="molecule type" value="Genomic_DNA"/>
</dbReference>
<accession>A0A2T3A366</accession>
<evidence type="ECO:0000313" key="2">
    <source>
        <dbReference type="EMBL" id="PSR82052.1"/>
    </source>
</evidence>
<keyword evidence="3" id="KW-1185">Reference proteome</keyword>
<evidence type="ECO:0000313" key="3">
    <source>
        <dbReference type="Proteomes" id="UP000241462"/>
    </source>
</evidence>
<feature type="compositionally biased region" description="Polar residues" evidence="1">
    <location>
        <begin position="1"/>
        <end position="11"/>
    </location>
</feature>
<feature type="compositionally biased region" description="Basic and acidic residues" evidence="1">
    <location>
        <begin position="695"/>
        <end position="706"/>
    </location>
</feature>
<protein>
    <submittedName>
        <fullName evidence="2">Uncharacterized protein</fullName>
    </submittedName>
</protein>
<dbReference type="Proteomes" id="UP000241462">
    <property type="component" value="Unassembled WGS sequence"/>
</dbReference>
<sequence>MSATGPSSQAAPSAREPQDDKVVVPNVRPAGPEICPDPRWRKWRLREQRPELRDKFPPFHPAVAPLLAQQGQQEIDRYANAAKLETPTFRARSMHDLADFSPTRLQFRTLLEIEMDWVQKWNAVHPRTELRDQDIDKLPNYWFEEMAHSLAARILELAATAFGQADLADRVLERDWTEKILQHLPADFVRCASLVARGDPLRYPKLGPNGYNDRGYEMLFLSRDDRVYLCAAVIAKLLQEYCLDSLLFGATAAETQALSLLDESTIHVHDGFMRKFARYTTVHSYMMNPTLSLHTDKFWEQVDLVTADILNLLLPLINMMGSLTPDAPWPPITQVHQMLHNCVAEAAYLANGDTFTRSCSWISFPQPGQRSDQYQEHLDDKLWKLSKKAATAHDAANQESSPEMAEWYRVRDQRWQEAALEDVSLEDWSATHYEPLYPKPVSNFHRSARVQIVLFPFIQRYFPLGLNVTNGGLSNNGNEITLVQKAQVVYYAGQDADEWETYTLEQHLDAWKRLVRRRSLADSLPTSVSRFLARLPRTRDLILGIVWLLLFLSLFMPSKDDTSGQWPWKFGGSNTSTPDAGSTSWSSSPTIILSGSGPSSPSPSASSTSGGFWDSIKNMRGNRKDASADSTRQSSSQQARGDERTTVTAPHQEATERIGASKQSPVVIESPWENIVKQKDTPTKPDSSSQVPESESSKKDRLDTEARSLGQDSGRESTRTKAAGGSKQQPEKESGSSSVSSLATETPAYQRMAGVAKKWYASVTDRLPAASNTSPQHSAEESKTESGQSTVLDNTDKQLRHAHSGVTPEPSHTTTRRGDITLTNAAADPMSTVVLKDFTVEEYQEMIDKPLDKDSHWTVSDFFGLRYNCTFSEQNGLCFQAVTAPPVTSTTTTTIVTVTTTTA</sequence>
<feature type="region of interest" description="Disordered" evidence="1">
    <location>
        <begin position="1"/>
        <end position="35"/>
    </location>
</feature>
<dbReference type="AlphaFoldDB" id="A0A2T3A366"/>
<proteinExistence type="predicted"/>
<dbReference type="OrthoDB" id="4749307at2759"/>
<feature type="region of interest" description="Disordered" evidence="1">
    <location>
        <begin position="768"/>
        <end position="790"/>
    </location>
</feature>
<reference evidence="2 3" key="1">
    <citation type="journal article" date="2018" name="Mycol. Prog.">
        <title>Coniella lustricola, a new species from submerged detritus.</title>
        <authorList>
            <person name="Raudabaugh D.B."/>
            <person name="Iturriaga T."/>
            <person name="Carver A."/>
            <person name="Mondo S."/>
            <person name="Pangilinan J."/>
            <person name="Lipzen A."/>
            <person name="He G."/>
            <person name="Amirebrahimi M."/>
            <person name="Grigoriev I.V."/>
            <person name="Miller A.N."/>
        </authorList>
    </citation>
    <scope>NUCLEOTIDE SEQUENCE [LARGE SCALE GENOMIC DNA]</scope>
    <source>
        <strain evidence="2 3">B22-T-1</strain>
    </source>
</reference>